<sequence>MADVRMAGEDEQLARAVAAATGRGVIARGLGRSYGDPAQNGGGVVLDMTSRARILSVDVPSGRVLVEAGASLDQLMQQLLPMGLMVPVSPGTRQVTVGGAVAADIHGKNHHVAGSFCDHVESLDLLTADGEVRRVSRESDAQLFWATAGGMGLTGVVLRVVLRMSPVDSAHYVVDTERARDLDDLMARLEADDHRYTHSVAWIDCLAGGRALGRSVITRGRSARVEELPRRLQQAPLSFRPNTRLTVPDVFPPRVLNGLTVRAFNELWFRKAPRRVRRDVQGLSQFFHPLDALRDWNRVYGPRGFVQYQFVVPFGEEQALRTIVRRLSDAGTASFLAVLKRFGSGNEGLLSFPAPGWTLALDIPLAGGLGEFLDDLDRSVLDAGGRLYLAKDSRATARTVHAMYPGAEEFREVRDRVDPNRHFRSDLARRLDL</sequence>
<dbReference type="InterPro" id="IPR016171">
    <property type="entry name" value="Vanillyl_alc_oxidase_C-sub2"/>
</dbReference>
<evidence type="ECO:0000313" key="4">
    <source>
        <dbReference type="Proteomes" id="UP000199546"/>
    </source>
</evidence>
<dbReference type="AlphaFoldDB" id="A0A1I6XDZ7"/>
<reference evidence="4" key="1">
    <citation type="submission" date="2016-10" db="EMBL/GenBank/DDBJ databases">
        <authorList>
            <person name="Varghese N."/>
            <person name="Submissions S."/>
        </authorList>
    </citation>
    <scope>NUCLEOTIDE SEQUENCE [LARGE SCALE GENOMIC DNA]</scope>
    <source>
        <strain evidence="4">DSM 46136</strain>
    </source>
</reference>
<dbReference type="Pfam" id="PF04030">
    <property type="entry name" value="ALO"/>
    <property type="match status" value="1"/>
</dbReference>
<gene>
    <name evidence="3" type="ORF">SAMN05660657_00443</name>
</gene>
<keyword evidence="1" id="KW-0560">Oxidoreductase</keyword>
<dbReference type="SUPFAM" id="SSF56176">
    <property type="entry name" value="FAD-binding/transporter-associated domain-like"/>
    <property type="match status" value="1"/>
</dbReference>
<dbReference type="InterPro" id="IPR010031">
    <property type="entry name" value="FAD_lactone_oxidase-like"/>
</dbReference>
<dbReference type="PANTHER" id="PTHR43762:SF1">
    <property type="entry name" value="D-ARABINONO-1,4-LACTONE OXIDASE"/>
    <property type="match status" value="1"/>
</dbReference>
<dbReference type="GO" id="GO:0016020">
    <property type="term" value="C:membrane"/>
    <property type="evidence" value="ECO:0007669"/>
    <property type="project" value="InterPro"/>
</dbReference>
<dbReference type="STRING" id="1296565.SAMN05660657_00443"/>
<protein>
    <submittedName>
        <fullName evidence="3">Decaprenylphospho-beta-D-ribofuranose 2-oxidase</fullName>
    </submittedName>
</protein>
<dbReference type="Proteomes" id="UP000199546">
    <property type="component" value="Unassembled WGS sequence"/>
</dbReference>
<dbReference type="GO" id="GO:0071949">
    <property type="term" value="F:FAD binding"/>
    <property type="evidence" value="ECO:0007669"/>
    <property type="project" value="InterPro"/>
</dbReference>
<proteinExistence type="predicted"/>
<feature type="domain" description="FAD-binding PCMH-type" evidence="2">
    <location>
        <begin position="1"/>
        <end position="167"/>
    </location>
</feature>
<dbReference type="InterPro" id="IPR036318">
    <property type="entry name" value="FAD-bd_PCMH-like_sf"/>
</dbReference>
<accession>A0A1I6XDZ7</accession>
<dbReference type="Gene3D" id="1.10.45.10">
    <property type="entry name" value="Vanillyl-alcohol Oxidase, Chain A, domain 4"/>
    <property type="match status" value="1"/>
</dbReference>
<dbReference type="Pfam" id="PF01565">
    <property type="entry name" value="FAD_binding_4"/>
    <property type="match status" value="1"/>
</dbReference>
<dbReference type="GO" id="GO:0003885">
    <property type="term" value="F:D-arabinono-1,4-lactone oxidase activity"/>
    <property type="evidence" value="ECO:0007669"/>
    <property type="project" value="InterPro"/>
</dbReference>
<dbReference type="InterPro" id="IPR016169">
    <property type="entry name" value="FAD-bd_PCMH_sub2"/>
</dbReference>
<dbReference type="Gene3D" id="3.30.465.10">
    <property type="match status" value="1"/>
</dbReference>
<evidence type="ECO:0000313" key="3">
    <source>
        <dbReference type="EMBL" id="SFT36426.1"/>
    </source>
</evidence>
<dbReference type="PANTHER" id="PTHR43762">
    <property type="entry name" value="L-GULONOLACTONE OXIDASE"/>
    <property type="match status" value="1"/>
</dbReference>
<dbReference type="EMBL" id="FPBA01000001">
    <property type="protein sequence ID" value="SFT36426.1"/>
    <property type="molecule type" value="Genomic_DNA"/>
</dbReference>
<name>A0A1I6XDZ7_9ACTN</name>
<evidence type="ECO:0000259" key="2">
    <source>
        <dbReference type="PROSITE" id="PS51387"/>
    </source>
</evidence>
<dbReference type="InterPro" id="IPR007173">
    <property type="entry name" value="ALO_C"/>
</dbReference>
<dbReference type="InterPro" id="IPR016166">
    <property type="entry name" value="FAD-bd_PCMH"/>
</dbReference>
<dbReference type="InterPro" id="IPR006094">
    <property type="entry name" value="Oxid_FAD_bind_N"/>
</dbReference>
<organism evidence="3 4">
    <name type="scientific">Geodermatophilus amargosae</name>
    <dbReference type="NCBI Taxonomy" id="1296565"/>
    <lineage>
        <taxon>Bacteria</taxon>
        <taxon>Bacillati</taxon>
        <taxon>Actinomycetota</taxon>
        <taxon>Actinomycetes</taxon>
        <taxon>Geodermatophilales</taxon>
        <taxon>Geodermatophilaceae</taxon>
        <taxon>Geodermatophilus</taxon>
    </lineage>
</organism>
<keyword evidence="4" id="KW-1185">Reference proteome</keyword>
<evidence type="ECO:0000256" key="1">
    <source>
        <dbReference type="ARBA" id="ARBA00023002"/>
    </source>
</evidence>
<dbReference type="PROSITE" id="PS51387">
    <property type="entry name" value="FAD_PCMH"/>
    <property type="match status" value="1"/>
</dbReference>